<feature type="compositionally biased region" description="Polar residues" evidence="2">
    <location>
        <begin position="297"/>
        <end position="307"/>
    </location>
</feature>
<dbReference type="InterPro" id="IPR011098">
    <property type="entry name" value="G5_dom"/>
</dbReference>
<dbReference type="SMART" id="SM01208">
    <property type="entry name" value="G5"/>
    <property type="match status" value="1"/>
</dbReference>
<evidence type="ECO:0000256" key="2">
    <source>
        <dbReference type="SAM" id="MobiDB-lite"/>
    </source>
</evidence>
<dbReference type="Pfam" id="PF07501">
    <property type="entry name" value="G5"/>
    <property type="match status" value="1"/>
</dbReference>
<accession>A0AAN1IGR6</accession>
<feature type="domain" description="G5" evidence="3">
    <location>
        <begin position="204"/>
        <end position="284"/>
    </location>
</feature>
<gene>
    <name evidence="4" type="ORF">DRBB29_2125</name>
</gene>
<feature type="compositionally biased region" description="Low complexity" evidence="2">
    <location>
        <begin position="335"/>
        <end position="353"/>
    </location>
</feature>
<dbReference type="SUPFAM" id="SSF53955">
    <property type="entry name" value="Lysozyme-like"/>
    <property type="match status" value="1"/>
</dbReference>
<dbReference type="AlphaFoldDB" id="A0AAN1IGR6"/>
<feature type="compositionally biased region" description="Low complexity" evidence="2">
    <location>
        <begin position="308"/>
        <end position="319"/>
    </location>
</feature>
<feature type="compositionally biased region" description="Low complexity" evidence="2">
    <location>
        <begin position="361"/>
        <end position="379"/>
    </location>
</feature>
<reference evidence="4 5" key="1">
    <citation type="submission" date="2017-09" db="EMBL/GenBank/DDBJ databases">
        <title>Comparative genomics and methylome analysis of the gut commensal Bifidobacterium breve.</title>
        <authorList>
            <person name="Bottacini F."/>
            <person name="Morrissey R."/>
            <person name="Roberts R.J."/>
            <person name="James K."/>
            <person name="van Breen J."/>
            <person name="Egan M."/>
            <person name="Lambert J."/>
            <person name="van Limpt K."/>
            <person name="Stanton C."/>
            <person name="Knol J."/>
            <person name="O' Connell Motherway M."/>
            <person name="van Sinderen D."/>
        </authorList>
    </citation>
    <scope>NUCLEOTIDE SEQUENCE [LARGE SCALE GENOMIC DNA]</scope>
    <source>
        <strain evidence="4 5">DRBB29</strain>
    </source>
</reference>
<proteinExistence type="predicted"/>
<keyword evidence="1" id="KW-0732">Signal</keyword>
<feature type="region of interest" description="Disordered" evidence="2">
    <location>
        <begin position="283"/>
        <end position="392"/>
    </location>
</feature>
<dbReference type="EMBL" id="CP023198">
    <property type="protein sequence ID" value="AUE19652.1"/>
    <property type="molecule type" value="Genomic_DNA"/>
</dbReference>
<dbReference type="Gene3D" id="2.20.230.10">
    <property type="entry name" value="Resuscitation-promoting factor rpfb"/>
    <property type="match status" value="1"/>
</dbReference>
<evidence type="ECO:0000256" key="1">
    <source>
        <dbReference type="ARBA" id="ARBA00022729"/>
    </source>
</evidence>
<organism evidence="4 5">
    <name type="scientific">Bifidobacterium breve</name>
    <dbReference type="NCBI Taxonomy" id="1685"/>
    <lineage>
        <taxon>Bacteria</taxon>
        <taxon>Bacillati</taxon>
        <taxon>Actinomycetota</taxon>
        <taxon>Actinomycetes</taxon>
        <taxon>Bifidobacteriales</taxon>
        <taxon>Bifidobacteriaceae</taxon>
        <taxon>Bifidobacterium</taxon>
    </lineage>
</organism>
<evidence type="ECO:0000313" key="4">
    <source>
        <dbReference type="EMBL" id="AUE19652.1"/>
    </source>
</evidence>
<evidence type="ECO:0000259" key="3">
    <source>
        <dbReference type="PROSITE" id="PS51109"/>
    </source>
</evidence>
<dbReference type="InterPro" id="IPR023346">
    <property type="entry name" value="Lysozyme-like_dom_sf"/>
</dbReference>
<name>A0AAN1IGR6_BIFBR</name>
<dbReference type="InterPro" id="IPR007137">
    <property type="entry name" value="DUF348"/>
</dbReference>
<dbReference type="Proteomes" id="UP000232496">
    <property type="component" value="Chromosome"/>
</dbReference>
<protein>
    <recommendedName>
        <fullName evidence="3">G5 domain-containing protein</fullName>
    </recommendedName>
</protein>
<dbReference type="RefSeq" id="WP_106622027.1">
    <property type="nucleotide sequence ID" value="NZ_CP021387.1"/>
</dbReference>
<dbReference type="PROSITE" id="PS51109">
    <property type="entry name" value="G5"/>
    <property type="match status" value="1"/>
</dbReference>
<sequence length="495" mass="52755">MARRWTPQRFVTLRRIRVIACATALTVAMVGSFAFTARKSVALNINGQTTQVTTYAMTASRLLEEQGIDVKTHDIVETSSGNQLADHAVVTVRSAYQTTITIDGTSVPFWTVATSADQLLGFFEENNANAAKITVNINNVYNQLTGGLVINQSGPVTVIADGKTSEAPNGKLPAASILDSKGITLGKEDRISVEKNGDETILRVQRVTHGVENRTVVVPFSTQTVIDPNLAPGQSEIRQQGQNGEKTQIYNVTYVDGVAESETLQSENVTTMAVDQIIAIGPAKAESSTTDSGSTDNNQGNSGSNRPNDSADNSSNESSKPTGTNKPDNTDNKTDSNPGNTDNSNTGNTSGNTGNTGGNTGSTDNSQNGNTGSSDSSPSTPAPDPAPSGRLWHPTVAQAQSYAAGAAAQRGWTGNDWTCLVKLWNRESSWLWYKENKSSGAYGIPQSLPASKMAAFGANYRDDAAVQIDWGLWYIAQRYGSPSVAWQHSEQTGWY</sequence>
<dbReference type="Pfam" id="PF03990">
    <property type="entry name" value="DUF348"/>
    <property type="match status" value="3"/>
</dbReference>
<feature type="compositionally biased region" description="Low complexity" evidence="2">
    <location>
        <begin position="287"/>
        <end position="296"/>
    </location>
</feature>
<evidence type="ECO:0000313" key="5">
    <source>
        <dbReference type="Proteomes" id="UP000232496"/>
    </source>
</evidence>